<dbReference type="OrthoDB" id="1914153at2759"/>
<reference evidence="3" key="1">
    <citation type="submission" date="2021-08" db="EMBL/GenBank/DDBJ databases">
        <title>WGS assembly of Ceratopteris richardii.</title>
        <authorList>
            <person name="Marchant D.B."/>
            <person name="Chen G."/>
            <person name="Jenkins J."/>
            <person name="Shu S."/>
            <person name="Leebens-Mack J."/>
            <person name="Grimwood J."/>
            <person name="Schmutz J."/>
            <person name="Soltis P."/>
            <person name="Soltis D."/>
            <person name="Chen Z.-H."/>
        </authorList>
    </citation>
    <scope>NUCLEOTIDE SEQUENCE</scope>
    <source>
        <strain evidence="3">Whitten #5841</strain>
        <tissue evidence="3">Leaf</tissue>
    </source>
</reference>
<feature type="transmembrane region" description="Helical" evidence="1">
    <location>
        <begin position="113"/>
        <end position="144"/>
    </location>
</feature>
<keyword evidence="1" id="KW-0472">Membrane</keyword>
<protein>
    <recommendedName>
        <fullName evidence="2">DUF2062 domain-containing protein</fullName>
    </recommendedName>
</protein>
<accession>A0A8T2QZT4</accession>
<dbReference type="OMA" id="SHGINWI"/>
<dbReference type="EMBL" id="CM035436">
    <property type="protein sequence ID" value="KAH7289327.1"/>
    <property type="molecule type" value="Genomic_DNA"/>
</dbReference>
<evidence type="ECO:0000256" key="1">
    <source>
        <dbReference type="SAM" id="Phobius"/>
    </source>
</evidence>
<dbReference type="InterPro" id="IPR018639">
    <property type="entry name" value="DUF2062"/>
</dbReference>
<comment type="caution">
    <text evidence="3">The sequence shown here is derived from an EMBL/GenBank/DDBJ whole genome shotgun (WGS) entry which is preliminary data.</text>
</comment>
<feature type="domain" description="DUF2062" evidence="2">
    <location>
        <begin position="108"/>
        <end position="234"/>
    </location>
</feature>
<proteinExistence type="predicted"/>
<evidence type="ECO:0000313" key="4">
    <source>
        <dbReference type="Proteomes" id="UP000825935"/>
    </source>
</evidence>
<dbReference type="Pfam" id="PF09835">
    <property type="entry name" value="DUF2062"/>
    <property type="match status" value="1"/>
</dbReference>
<gene>
    <name evidence="3" type="ORF">KP509_31G070300</name>
</gene>
<dbReference type="PANTHER" id="PTHR35102">
    <property type="entry name" value="E3 UBIQUITIN-PROTEIN LIGASE"/>
    <property type="match status" value="1"/>
</dbReference>
<sequence length="247" mass="27603">MPCLRTELKVYTETSFSTILSLYPYRVSRISLLIPPRWKDMSSEHLLDVNETPPEDSKPEGDFLLPQLSIKLKEDISYGSQESHGINWILHLGQQRLVNPCSNILWRGFHPRLVSLSLALGITLGLFPICGITILLGAMAAVVLQSNCHLPTLLVSNILATPFQLTVPFIRVGELVTRAEPSPIPPTGFWIALRGQEPHAMMNGMLHVIIGWCFFAPLSVTLLYILSFPVLHLSFRSRCPDQVLSNP</sequence>
<feature type="transmembrane region" description="Helical" evidence="1">
    <location>
        <begin position="204"/>
        <end position="226"/>
    </location>
</feature>
<keyword evidence="4" id="KW-1185">Reference proteome</keyword>
<evidence type="ECO:0000313" key="3">
    <source>
        <dbReference type="EMBL" id="KAH7289327.1"/>
    </source>
</evidence>
<dbReference type="Proteomes" id="UP000825935">
    <property type="component" value="Chromosome 31"/>
</dbReference>
<organism evidence="3 4">
    <name type="scientific">Ceratopteris richardii</name>
    <name type="common">Triangle waterfern</name>
    <dbReference type="NCBI Taxonomy" id="49495"/>
    <lineage>
        <taxon>Eukaryota</taxon>
        <taxon>Viridiplantae</taxon>
        <taxon>Streptophyta</taxon>
        <taxon>Embryophyta</taxon>
        <taxon>Tracheophyta</taxon>
        <taxon>Polypodiopsida</taxon>
        <taxon>Polypodiidae</taxon>
        <taxon>Polypodiales</taxon>
        <taxon>Pteridineae</taxon>
        <taxon>Pteridaceae</taxon>
        <taxon>Parkerioideae</taxon>
        <taxon>Ceratopteris</taxon>
    </lineage>
</organism>
<keyword evidence="1" id="KW-1133">Transmembrane helix</keyword>
<keyword evidence="1" id="KW-0812">Transmembrane</keyword>
<evidence type="ECO:0000259" key="2">
    <source>
        <dbReference type="Pfam" id="PF09835"/>
    </source>
</evidence>
<name>A0A8T2QZT4_CERRI</name>
<dbReference type="PANTHER" id="PTHR35102:SF1">
    <property type="entry name" value="E3 UBIQUITIN-PROTEIN LIGASE"/>
    <property type="match status" value="1"/>
</dbReference>
<dbReference type="AlphaFoldDB" id="A0A8T2QZT4"/>